<protein>
    <submittedName>
        <fullName evidence="2">Jg15610 protein</fullName>
    </submittedName>
</protein>
<comment type="caution">
    <text evidence="2">The sequence shown here is derived from an EMBL/GenBank/DDBJ whole genome shotgun (WGS) entry which is preliminary data.</text>
</comment>
<keyword evidence="3" id="KW-1185">Reference proteome</keyword>
<feature type="chain" id="PRO_5035824568" evidence="1">
    <location>
        <begin position="23"/>
        <end position="107"/>
    </location>
</feature>
<reference evidence="2" key="1">
    <citation type="submission" date="2022-03" db="EMBL/GenBank/DDBJ databases">
        <authorList>
            <person name="Lindestad O."/>
        </authorList>
    </citation>
    <scope>NUCLEOTIDE SEQUENCE</scope>
</reference>
<keyword evidence="1" id="KW-0732">Signal</keyword>
<accession>A0A8S4RSW6</accession>
<sequence>MFLQLSSIVAMLCSSLRDVVVGIITATRRWAQGGTLQMPVHSRYEGKTEDGRAFLAFAVRIKKKEAKRFVRLGGISTTYWFRFFRCSMVERRSKSNSSSAHSPKCIL</sequence>
<evidence type="ECO:0000256" key="1">
    <source>
        <dbReference type="SAM" id="SignalP"/>
    </source>
</evidence>
<dbReference type="Proteomes" id="UP000838756">
    <property type="component" value="Unassembled WGS sequence"/>
</dbReference>
<organism evidence="2 3">
    <name type="scientific">Pararge aegeria aegeria</name>
    <dbReference type="NCBI Taxonomy" id="348720"/>
    <lineage>
        <taxon>Eukaryota</taxon>
        <taxon>Metazoa</taxon>
        <taxon>Ecdysozoa</taxon>
        <taxon>Arthropoda</taxon>
        <taxon>Hexapoda</taxon>
        <taxon>Insecta</taxon>
        <taxon>Pterygota</taxon>
        <taxon>Neoptera</taxon>
        <taxon>Endopterygota</taxon>
        <taxon>Lepidoptera</taxon>
        <taxon>Glossata</taxon>
        <taxon>Ditrysia</taxon>
        <taxon>Papilionoidea</taxon>
        <taxon>Nymphalidae</taxon>
        <taxon>Satyrinae</taxon>
        <taxon>Satyrini</taxon>
        <taxon>Parargina</taxon>
        <taxon>Pararge</taxon>
    </lineage>
</organism>
<proteinExistence type="predicted"/>
<gene>
    <name evidence="2" type="primary">jg15610</name>
    <name evidence="2" type="ORF">PAEG_LOCUS17850</name>
</gene>
<evidence type="ECO:0000313" key="3">
    <source>
        <dbReference type="Proteomes" id="UP000838756"/>
    </source>
</evidence>
<name>A0A8S4RSW6_9NEOP</name>
<dbReference type="AlphaFoldDB" id="A0A8S4RSW6"/>
<feature type="signal peptide" evidence="1">
    <location>
        <begin position="1"/>
        <end position="22"/>
    </location>
</feature>
<dbReference type="EMBL" id="CAKXAJ010025576">
    <property type="protein sequence ID" value="CAH2241413.1"/>
    <property type="molecule type" value="Genomic_DNA"/>
</dbReference>
<evidence type="ECO:0000313" key="2">
    <source>
        <dbReference type="EMBL" id="CAH2241413.1"/>
    </source>
</evidence>